<name>A0ABW7XPM3_9MICO</name>
<evidence type="ECO:0000256" key="2">
    <source>
        <dbReference type="PROSITE-ProRule" id="PRU00335"/>
    </source>
</evidence>
<dbReference type="SUPFAM" id="SSF48498">
    <property type="entry name" value="Tetracyclin repressor-like, C-terminal domain"/>
    <property type="match status" value="1"/>
</dbReference>
<protein>
    <submittedName>
        <fullName evidence="4">TetR/AcrR family transcriptional regulator</fullName>
    </submittedName>
</protein>
<accession>A0ABW7XPM3</accession>
<keyword evidence="5" id="KW-1185">Reference proteome</keyword>
<sequence>MTSPSQRRGRPGGSRGTDLLDVAREVLLARRYAGATMDAVAAQARISKQTLYRQYASKEILYAAVVRDWVDRGRDAMAPHLAELMATDDVRQGLLRLCRTLHHGVLSAPVLQMRTLITAEAERFPDVAADYVSRSWDHNQALLADALRHLAARGLLRVDEPEVAAEQLTWLTLAAPLNRLTLTGGAARYPAEELEAVAHEAVATFLARYGARPDR</sequence>
<dbReference type="PROSITE" id="PS50977">
    <property type="entry name" value="HTH_TETR_2"/>
    <property type="match status" value="1"/>
</dbReference>
<dbReference type="InterPro" id="IPR036271">
    <property type="entry name" value="Tet_transcr_reg_TetR-rel_C_sf"/>
</dbReference>
<gene>
    <name evidence="4" type="ORF">ACH47X_20215</name>
</gene>
<dbReference type="EMBL" id="JBIRYI010000013">
    <property type="protein sequence ID" value="MFI2489246.1"/>
    <property type="molecule type" value="Genomic_DNA"/>
</dbReference>
<dbReference type="InterPro" id="IPR050109">
    <property type="entry name" value="HTH-type_TetR-like_transc_reg"/>
</dbReference>
<evidence type="ECO:0000313" key="5">
    <source>
        <dbReference type="Proteomes" id="UP001611580"/>
    </source>
</evidence>
<dbReference type="Pfam" id="PF00440">
    <property type="entry name" value="TetR_N"/>
    <property type="match status" value="1"/>
</dbReference>
<dbReference type="Proteomes" id="UP001611580">
    <property type="component" value="Unassembled WGS sequence"/>
</dbReference>
<dbReference type="InterPro" id="IPR039536">
    <property type="entry name" value="TetR_C_Proteobacteria"/>
</dbReference>
<comment type="caution">
    <text evidence="4">The sequence shown here is derived from an EMBL/GenBank/DDBJ whole genome shotgun (WGS) entry which is preliminary data.</text>
</comment>
<dbReference type="SUPFAM" id="SSF46689">
    <property type="entry name" value="Homeodomain-like"/>
    <property type="match status" value="1"/>
</dbReference>
<feature type="domain" description="HTH tetR-type" evidence="3">
    <location>
        <begin position="13"/>
        <end position="73"/>
    </location>
</feature>
<organism evidence="4 5">
    <name type="scientific">Promicromonospora kroppenstedtii</name>
    <dbReference type="NCBI Taxonomy" id="440482"/>
    <lineage>
        <taxon>Bacteria</taxon>
        <taxon>Bacillati</taxon>
        <taxon>Actinomycetota</taxon>
        <taxon>Actinomycetes</taxon>
        <taxon>Micrococcales</taxon>
        <taxon>Promicromonosporaceae</taxon>
        <taxon>Promicromonospora</taxon>
    </lineage>
</organism>
<dbReference type="PANTHER" id="PTHR30055:SF146">
    <property type="entry name" value="HTH-TYPE TRANSCRIPTIONAL DUAL REGULATOR CECR"/>
    <property type="match status" value="1"/>
</dbReference>
<keyword evidence="1 2" id="KW-0238">DNA-binding</keyword>
<dbReference type="PANTHER" id="PTHR30055">
    <property type="entry name" value="HTH-TYPE TRANSCRIPTIONAL REGULATOR RUTR"/>
    <property type="match status" value="1"/>
</dbReference>
<reference evidence="4 5" key="1">
    <citation type="submission" date="2024-10" db="EMBL/GenBank/DDBJ databases">
        <title>The Natural Products Discovery Center: Release of the First 8490 Sequenced Strains for Exploring Actinobacteria Biosynthetic Diversity.</title>
        <authorList>
            <person name="Kalkreuter E."/>
            <person name="Kautsar S.A."/>
            <person name="Yang D."/>
            <person name="Bader C.D."/>
            <person name="Teijaro C.N."/>
            <person name="Fluegel L."/>
            <person name="Davis C.M."/>
            <person name="Simpson J.R."/>
            <person name="Lauterbach L."/>
            <person name="Steele A.D."/>
            <person name="Gui C."/>
            <person name="Meng S."/>
            <person name="Li G."/>
            <person name="Viehrig K."/>
            <person name="Ye F."/>
            <person name="Su P."/>
            <person name="Kiefer A.F."/>
            <person name="Nichols A."/>
            <person name="Cepeda A.J."/>
            <person name="Yan W."/>
            <person name="Fan B."/>
            <person name="Jiang Y."/>
            <person name="Adhikari A."/>
            <person name="Zheng C.-J."/>
            <person name="Schuster L."/>
            <person name="Cowan T.M."/>
            <person name="Smanski M.J."/>
            <person name="Chevrette M.G."/>
            <person name="De Carvalho L.P.S."/>
            <person name="Shen B."/>
        </authorList>
    </citation>
    <scope>NUCLEOTIDE SEQUENCE [LARGE SCALE GENOMIC DNA]</scope>
    <source>
        <strain evidence="4 5">NPDC019481</strain>
    </source>
</reference>
<dbReference type="Gene3D" id="1.10.357.10">
    <property type="entry name" value="Tetracycline Repressor, domain 2"/>
    <property type="match status" value="1"/>
</dbReference>
<evidence type="ECO:0000256" key="1">
    <source>
        <dbReference type="ARBA" id="ARBA00023125"/>
    </source>
</evidence>
<evidence type="ECO:0000259" key="3">
    <source>
        <dbReference type="PROSITE" id="PS50977"/>
    </source>
</evidence>
<dbReference type="RefSeq" id="WP_397406330.1">
    <property type="nucleotide sequence ID" value="NZ_JBIRYI010000013.1"/>
</dbReference>
<dbReference type="PRINTS" id="PR00455">
    <property type="entry name" value="HTHTETR"/>
</dbReference>
<dbReference type="InterPro" id="IPR001647">
    <property type="entry name" value="HTH_TetR"/>
</dbReference>
<proteinExistence type="predicted"/>
<dbReference type="Pfam" id="PF14246">
    <property type="entry name" value="TetR_C_7"/>
    <property type="match status" value="1"/>
</dbReference>
<feature type="DNA-binding region" description="H-T-H motif" evidence="2">
    <location>
        <begin position="36"/>
        <end position="55"/>
    </location>
</feature>
<dbReference type="InterPro" id="IPR009057">
    <property type="entry name" value="Homeodomain-like_sf"/>
</dbReference>
<evidence type="ECO:0000313" key="4">
    <source>
        <dbReference type="EMBL" id="MFI2489246.1"/>
    </source>
</evidence>